<dbReference type="InterPro" id="IPR004797">
    <property type="entry name" value="Competence_ComEC/Rec2"/>
</dbReference>
<feature type="transmembrane region" description="Helical" evidence="6">
    <location>
        <begin position="254"/>
        <end position="276"/>
    </location>
</feature>
<evidence type="ECO:0000313" key="9">
    <source>
        <dbReference type="Proteomes" id="UP000546970"/>
    </source>
</evidence>
<comment type="subcellular location">
    <subcellularLocation>
        <location evidence="1">Cell membrane</location>
        <topology evidence="1">Multi-pass membrane protein</topology>
    </subcellularLocation>
</comment>
<dbReference type="PANTHER" id="PTHR30619:SF7">
    <property type="entry name" value="BETA-LACTAMASE DOMAIN PROTEIN"/>
    <property type="match status" value="1"/>
</dbReference>
<dbReference type="AlphaFoldDB" id="A0A7X9YIZ5"/>
<dbReference type="CDD" id="cd07731">
    <property type="entry name" value="ComA-like_MBL-fold"/>
    <property type="match status" value="1"/>
</dbReference>
<dbReference type="InterPro" id="IPR052159">
    <property type="entry name" value="Competence_DNA_uptake"/>
</dbReference>
<dbReference type="Gene3D" id="3.60.15.10">
    <property type="entry name" value="Ribonuclease Z/Hydroxyacylglutathione hydrolase-like"/>
    <property type="match status" value="1"/>
</dbReference>
<dbReference type="InterPro" id="IPR036866">
    <property type="entry name" value="RibonucZ/Hydroxyglut_hydro"/>
</dbReference>
<feature type="domain" description="Metallo-beta-lactamase" evidence="7">
    <location>
        <begin position="435"/>
        <end position="622"/>
    </location>
</feature>
<sequence length="675" mass="72437">MATQIEEVKGTASSYVFEVIGDSNPGEHGFSYTAVAKRKDGSGTTFRVRATGEKGQMRGDRFCAVGNFAALGDSDWARSRFFKGEVARLSLRTCYPAEHEVSNDVVQRVRRFLLNRLNPDSTEEGSLITGVLCGYTTELNRGSIREDFAACGLSHLIAVSGSHLAIVACLVQNVLWQCGLDSRKSRVLMLGACCFYTLLTGAAPSTIRSACMVGCTNVSMGSGRRSHALSSLSLTLIVMLVIWPNLVFDLGFQLSALSVASILIFGRYVSYALHVLRLPSFIAEGMGITLTAQIATLPLTTSVFGQISLLAPVANVIIAPLISILLVLGVVAATVLWIPGISAFMALLLHLCSRVILFFVSALAAVPFASLYVSPLPYAWLVPLACAVLLYWSWPRPSGRIVLVLFSLVVAFVGIDLLYWGHFAPPQITVLDVGQADSILIRDGDRCVLIDAGVDDTVLEALASEHVLSLDAVLVTHWDKDHYGGLCDIAKRYSVGEVIVAQGAAQQAPSEIEGSGLNLVEVERGDTIHVGRFDCTVMWPCETVDGDDNEDSLVLLARYVEGSAHLSMLLTGDSEVDQEHEYAPAVGDIDILKLGHHGSAKSVDMSLLEVLDPEVAIASAGARNSYGHPADECVAALQNYGARFYCTIDDGSVSFFPDARGIRVHCSGSRSAALE</sequence>
<evidence type="ECO:0000256" key="2">
    <source>
        <dbReference type="ARBA" id="ARBA00022475"/>
    </source>
</evidence>
<feature type="transmembrane region" description="Helical" evidence="6">
    <location>
        <begin position="288"/>
        <end position="311"/>
    </location>
</feature>
<keyword evidence="4 6" id="KW-1133">Transmembrane helix</keyword>
<keyword evidence="3 6" id="KW-0812">Transmembrane</keyword>
<feature type="transmembrane region" description="Helical" evidence="6">
    <location>
        <begin position="148"/>
        <end position="175"/>
    </location>
</feature>
<evidence type="ECO:0000313" key="8">
    <source>
        <dbReference type="EMBL" id="NMF55730.1"/>
    </source>
</evidence>
<feature type="transmembrane region" description="Helical" evidence="6">
    <location>
        <begin position="317"/>
        <end position="339"/>
    </location>
</feature>
<name>A0A7X9YIZ5_9ACTN</name>
<dbReference type="NCBIfam" id="TIGR00360">
    <property type="entry name" value="ComEC_N-term"/>
    <property type="match status" value="1"/>
</dbReference>
<feature type="transmembrane region" description="Helical" evidence="6">
    <location>
        <begin position="187"/>
        <end position="207"/>
    </location>
</feature>
<dbReference type="InterPro" id="IPR001279">
    <property type="entry name" value="Metallo-B-lactamas"/>
</dbReference>
<keyword evidence="2" id="KW-1003">Cell membrane</keyword>
<evidence type="ECO:0000256" key="5">
    <source>
        <dbReference type="ARBA" id="ARBA00023136"/>
    </source>
</evidence>
<dbReference type="SUPFAM" id="SSF56281">
    <property type="entry name" value="Metallo-hydrolase/oxidoreductase"/>
    <property type="match status" value="1"/>
</dbReference>
<feature type="transmembrane region" description="Helical" evidence="6">
    <location>
        <begin position="228"/>
        <end position="248"/>
    </location>
</feature>
<feature type="transmembrane region" description="Helical" evidence="6">
    <location>
        <begin position="401"/>
        <end position="421"/>
    </location>
</feature>
<evidence type="ECO:0000256" key="4">
    <source>
        <dbReference type="ARBA" id="ARBA00022989"/>
    </source>
</evidence>
<dbReference type="EMBL" id="JABBCP010000002">
    <property type="protein sequence ID" value="NMF55730.1"/>
    <property type="molecule type" value="Genomic_DNA"/>
</dbReference>
<protein>
    <submittedName>
        <fullName evidence="8">DNA internalization-related competence protein ComEC/Rec2</fullName>
    </submittedName>
</protein>
<dbReference type="RefSeq" id="WP_169277353.1">
    <property type="nucleotide sequence ID" value="NZ_JABBCP010000002.1"/>
</dbReference>
<feature type="transmembrane region" description="Helical" evidence="6">
    <location>
        <begin position="351"/>
        <end position="372"/>
    </location>
</feature>
<reference evidence="8 9" key="1">
    <citation type="submission" date="2020-04" db="EMBL/GenBank/DDBJ databases">
        <title>Collinsella sp. KGMB02528 nov., an anaerobic actinobacterium isolated from human feces.</title>
        <authorList>
            <person name="Han K.-I."/>
            <person name="Eom M.K."/>
            <person name="Kim J.-S."/>
            <person name="Lee K.C."/>
            <person name="Suh M.K."/>
            <person name="Park S.-H."/>
            <person name="Lee J.H."/>
            <person name="Kang S.W."/>
            <person name="Park J.-E."/>
            <person name="Oh B.S."/>
            <person name="Yu S.Y."/>
            <person name="Choi S.-H."/>
            <person name="Lee D.H."/>
            <person name="Yoon H."/>
            <person name="Kim B.-Y."/>
            <person name="Lee J.H."/>
            <person name="Lee J.-S."/>
        </authorList>
    </citation>
    <scope>NUCLEOTIDE SEQUENCE [LARGE SCALE GENOMIC DNA]</scope>
    <source>
        <strain evidence="8 9">KGMB02528</strain>
    </source>
</reference>
<dbReference type="Pfam" id="PF03772">
    <property type="entry name" value="Competence"/>
    <property type="match status" value="1"/>
</dbReference>
<dbReference type="PANTHER" id="PTHR30619">
    <property type="entry name" value="DNA INTERNALIZATION/COMPETENCE PROTEIN COMEC/REC2"/>
    <property type="match status" value="1"/>
</dbReference>
<gene>
    <name evidence="8" type="ORF">HF320_05230</name>
</gene>
<feature type="transmembrane region" description="Helical" evidence="6">
    <location>
        <begin position="378"/>
        <end position="394"/>
    </location>
</feature>
<proteinExistence type="predicted"/>
<dbReference type="InterPro" id="IPR004477">
    <property type="entry name" value="ComEC_N"/>
</dbReference>
<organism evidence="8 9">
    <name type="scientific">Collinsella acetigenes</name>
    <dbReference type="NCBI Taxonomy" id="2713419"/>
    <lineage>
        <taxon>Bacteria</taxon>
        <taxon>Bacillati</taxon>
        <taxon>Actinomycetota</taxon>
        <taxon>Coriobacteriia</taxon>
        <taxon>Coriobacteriales</taxon>
        <taxon>Coriobacteriaceae</taxon>
        <taxon>Collinsella</taxon>
    </lineage>
</organism>
<evidence type="ECO:0000256" key="3">
    <source>
        <dbReference type="ARBA" id="ARBA00022692"/>
    </source>
</evidence>
<keyword evidence="9" id="KW-1185">Reference proteome</keyword>
<evidence type="ECO:0000256" key="6">
    <source>
        <dbReference type="SAM" id="Phobius"/>
    </source>
</evidence>
<dbReference type="NCBIfam" id="TIGR00361">
    <property type="entry name" value="ComEC_Rec2"/>
    <property type="match status" value="1"/>
</dbReference>
<evidence type="ECO:0000259" key="7">
    <source>
        <dbReference type="SMART" id="SM00849"/>
    </source>
</evidence>
<dbReference type="GO" id="GO:0030420">
    <property type="term" value="P:establishment of competence for transformation"/>
    <property type="evidence" value="ECO:0007669"/>
    <property type="project" value="InterPro"/>
</dbReference>
<dbReference type="GO" id="GO:0005886">
    <property type="term" value="C:plasma membrane"/>
    <property type="evidence" value="ECO:0007669"/>
    <property type="project" value="UniProtKB-SubCell"/>
</dbReference>
<dbReference type="InterPro" id="IPR035681">
    <property type="entry name" value="ComA-like_MBL"/>
</dbReference>
<dbReference type="SMART" id="SM00849">
    <property type="entry name" value="Lactamase_B"/>
    <property type="match status" value="1"/>
</dbReference>
<accession>A0A7X9YIZ5</accession>
<dbReference type="Proteomes" id="UP000546970">
    <property type="component" value="Unassembled WGS sequence"/>
</dbReference>
<keyword evidence="5 6" id="KW-0472">Membrane</keyword>
<evidence type="ECO:0000256" key="1">
    <source>
        <dbReference type="ARBA" id="ARBA00004651"/>
    </source>
</evidence>
<dbReference type="Pfam" id="PF00753">
    <property type="entry name" value="Lactamase_B"/>
    <property type="match status" value="1"/>
</dbReference>
<comment type="caution">
    <text evidence="8">The sequence shown here is derived from an EMBL/GenBank/DDBJ whole genome shotgun (WGS) entry which is preliminary data.</text>
</comment>